<dbReference type="EMBL" id="CP006933">
    <property type="protein sequence ID" value="AIS31952.1"/>
    <property type="molecule type" value="Genomic_DNA"/>
</dbReference>
<evidence type="ECO:0000259" key="1">
    <source>
        <dbReference type="Pfam" id="PF18998"/>
    </source>
</evidence>
<dbReference type="PATRIC" id="fig|2162.10.peg.1262"/>
<dbReference type="Pfam" id="PF18998">
    <property type="entry name" value="Flg_new_2"/>
    <property type="match status" value="1"/>
</dbReference>
<evidence type="ECO:0000313" key="4">
    <source>
        <dbReference type="EMBL" id="MBF4475985.1"/>
    </source>
</evidence>
<dbReference type="EMBL" id="LN734822">
    <property type="protein sequence ID" value="CEL24843.1"/>
    <property type="molecule type" value="Genomic_DNA"/>
</dbReference>
<sequence>MTCQVRIHAGDNGSVSPQGEFEVEQSSHVYILAEPEPGYQVEMWYINGNQLYGGTKQFRVTAINNELEIRVTFSRTQ</sequence>
<protein>
    <recommendedName>
        <fullName evidence="1">Bacterial repeat domain-containing protein</fullName>
    </recommendedName>
</protein>
<dbReference type="GeneID" id="26739454"/>
<dbReference type="Proteomes" id="UP000062768">
    <property type="component" value="Chromosome I"/>
</dbReference>
<evidence type="ECO:0000313" key="2">
    <source>
        <dbReference type="EMBL" id="AIS31952.1"/>
    </source>
</evidence>
<keyword evidence="6" id="KW-1185">Reference proteome</keyword>
<gene>
    <name evidence="2" type="ORF">BRM9_1136</name>
    <name evidence="4" type="ORF">ISP06_11040</name>
    <name evidence="3" type="ORF">MB9_1205</name>
</gene>
<evidence type="ECO:0000313" key="3">
    <source>
        <dbReference type="EMBL" id="CEL24843.1"/>
    </source>
</evidence>
<dbReference type="OrthoDB" id="69749at2157"/>
<dbReference type="KEGG" id="mfc:BRM9_1136"/>
<proteinExistence type="predicted"/>
<dbReference type="STRING" id="2162.BRM9_1136"/>
<dbReference type="RefSeq" id="WP_048085104.1">
    <property type="nucleotide sequence ID" value="NZ_CALCVY010000060.1"/>
</dbReference>
<reference evidence="2" key="1">
    <citation type="submission" date="2013-12" db="EMBL/GenBank/DDBJ databases">
        <title>The complete genome sequence of Methanobacterium sp. BRM9.</title>
        <authorList>
            <consortium name="Pastoral Greenhouse Gas Research Consortium"/>
            <person name="Kelly W.J."/>
            <person name="Leahy S.C."/>
            <person name="Perry R."/>
            <person name="Li D."/>
            <person name="Altermann E."/>
            <person name="Lambie S.C."/>
            <person name="Attwood G.T."/>
        </authorList>
    </citation>
    <scope>NUCLEOTIDE SEQUENCE [LARGE SCALE GENOMIC DNA]</scope>
    <source>
        <strain evidence="2">BRM9</strain>
    </source>
</reference>
<dbReference type="EMBL" id="JADIIL010000038">
    <property type="protein sequence ID" value="MBF4475985.1"/>
    <property type="molecule type" value="Genomic_DNA"/>
</dbReference>
<accession>A0A089ZD85</accession>
<reference evidence="3" key="2">
    <citation type="submission" date="2014-09" db="EMBL/GenBank/DDBJ databases">
        <authorList>
            <person name="Bishop-Lilly K.A."/>
            <person name="Broomall S.M."/>
            <person name="Chain P.S."/>
            <person name="Chertkov O."/>
            <person name="Coyne S.R."/>
            <person name="Daligault H.E."/>
            <person name="Davenport K.W."/>
            <person name="Erkkila T."/>
            <person name="Frey K.G."/>
            <person name="Gibbons H.S."/>
            <person name="Gu W."/>
            <person name="Jaissle J."/>
            <person name="Johnson S.L."/>
            <person name="Koroleva G.I."/>
            <person name="Ladner J.T."/>
            <person name="Lo C.-C."/>
            <person name="Minogue T.D."/>
            <person name="Munk C."/>
            <person name="Palacios G.F."/>
            <person name="Redden C.L."/>
            <person name="Rosenzweig C.N."/>
            <person name="Scholz M.B."/>
            <person name="Teshima H."/>
            <person name="Xu Y."/>
        </authorList>
    </citation>
    <scope>NUCLEOTIDE SEQUENCE</scope>
    <source>
        <strain evidence="3">Mb9</strain>
    </source>
</reference>
<dbReference type="Proteomes" id="UP000606900">
    <property type="component" value="Unassembled WGS sequence"/>
</dbReference>
<dbReference type="Proteomes" id="UP000029661">
    <property type="component" value="Chromosome"/>
</dbReference>
<evidence type="ECO:0000313" key="5">
    <source>
        <dbReference type="Proteomes" id="UP000029661"/>
    </source>
</evidence>
<name>A0A089ZD85_METFO</name>
<organism evidence="2 5">
    <name type="scientific">Methanobacterium formicicum</name>
    <dbReference type="NCBI Taxonomy" id="2162"/>
    <lineage>
        <taxon>Archaea</taxon>
        <taxon>Methanobacteriati</taxon>
        <taxon>Methanobacteriota</taxon>
        <taxon>Methanomada group</taxon>
        <taxon>Methanobacteria</taxon>
        <taxon>Methanobacteriales</taxon>
        <taxon>Methanobacteriaceae</taxon>
        <taxon>Methanobacterium</taxon>
    </lineage>
</organism>
<dbReference type="AlphaFoldDB" id="A0A089ZD85"/>
<dbReference type="InterPro" id="IPR044060">
    <property type="entry name" value="Bacterial_rp_domain"/>
</dbReference>
<feature type="domain" description="Bacterial repeat" evidence="1">
    <location>
        <begin position="4"/>
        <end position="75"/>
    </location>
</feature>
<evidence type="ECO:0000313" key="6">
    <source>
        <dbReference type="Proteomes" id="UP000062768"/>
    </source>
</evidence>
<reference evidence="4" key="3">
    <citation type="submission" date="2020-10" db="EMBL/GenBank/DDBJ databases">
        <title>Dehalococcoides mccartyi of a TCE/Cr reducing biochatode.</title>
        <authorList>
            <person name="Matturro B."/>
        </authorList>
    </citation>
    <scope>NUCLEOTIDE SEQUENCE</scope>
    <source>
        <strain evidence="4">Bin2</strain>
    </source>
</reference>